<keyword evidence="2" id="KW-1185">Reference proteome</keyword>
<comment type="caution">
    <text evidence="1">The sequence shown here is derived from an EMBL/GenBank/DDBJ whole genome shotgun (WGS) entry which is preliminary data.</text>
</comment>
<dbReference type="RefSeq" id="WP_266341891.1">
    <property type="nucleotide sequence ID" value="NZ_JAPKNH010000001.1"/>
</dbReference>
<dbReference type="Proteomes" id="UP001596150">
    <property type="component" value="Unassembled WGS sequence"/>
</dbReference>
<evidence type="ECO:0000313" key="1">
    <source>
        <dbReference type="EMBL" id="MFC5515890.1"/>
    </source>
</evidence>
<proteinExistence type="predicted"/>
<organism evidence="1 2">
    <name type="scientific">Kaistia terrae</name>
    <dbReference type="NCBI Taxonomy" id="537017"/>
    <lineage>
        <taxon>Bacteria</taxon>
        <taxon>Pseudomonadati</taxon>
        <taxon>Pseudomonadota</taxon>
        <taxon>Alphaproteobacteria</taxon>
        <taxon>Hyphomicrobiales</taxon>
        <taxon>Kaistiaceae</taxon>
        <taxon>Kaistia</taxon>
    </lineage>
</organism>
<dbReference type="InterPro" id="IPR027417">
    <property type="entry name" value="P-loop_NTPase"/>
</dbReference>
<reference evidence="2" key="1">
    <citation type="journal article" date="2019" name="Int. J. Syst. Evol. Microbiol.">
        <title>The Global Catalogue of Microorganisms (GCM) 10K type strain sequencing project: providing services to taxonomists for standard genome sequencing and annotation.</title>
        <authorList>
            <consortium name="The Broad Institute Genomics Platform"/>
            <consortium name="The Broad Institute Genome Sequencing Center for Infectious Disease"/>
            <person name="Wu L."/>
            <person name="Ma J."/>
        </authorList>
    </citation>
    <scope>NUCLEOTIDE SEQUENCE [LARGE SCALE GENOMIC DNA]</scope>
    <source>
        <strain evidence="2">KACC 12633</strain>
    </source>
</reference>
<sequence length="335" mass="35629">MSTTRFVIPGLTFNLVDQRQDTGEVAFPQLAEFVQPEGPVEHEIVIREAAGDDIAPQGAMIWSGTLIDGSYAEIHRSGERQQFYMPGRLSIIEEAGRPLTEVLAVGSAEKPLRSMAGAVLFDIALRGHGLMTIHSASLLLPDRDELVLLFAPSGFGKTTTSLALALGGFGHMGDDAVILRQDGTDLVGWGMPRTLKVQRRTAALFPEIAPHLGEFGGDEDEAPLTRAALAGLMPLPDATRSYKIAAVVVVGPRSDGEASLSRLSKADALSVILTDNIGVFDDGVPPQQQVLFRLLSKLVSATPTYRLNAGTLPRTIAPAFDAALGIVREAEVAAS</sequence>
<protein>
    <recommendedName>
        <fullName evidence="3">Serine kinase</fullName>
    </recommendedName>
</protein>
<dbReference type="EMBL" id="JBHSML010000003">
    <property type="protein sequence ID" value="MFC5515890.1"/>
    <property type="molecule type" value="Genomic_DNA"/>
</dbReference>
<name>A0ABW0PU41_9HYPH</name>
<dbReference type="Gene3D" id="3.40.50.300">
    <property type="entry name" value="P-loop containing nucleotide triphosphate hydrolases"/>
    <property type="match status" value="1"/>
</dbReference>
<dbReference type="SUPFAM" id="SSF53795">
    <property type="entry name" value="PEP carboxykinase-like"/>
    <property type="match status" value="1"/>
</dbReference>
<evidence type="ECO:0000313" key="2">
    <source>
        <dbReference type="Proteomes" id="UP001596150"/>
    </source>
</evidence>
<evidence type="ECO:0008006" key="3">
    <source>
        <dbReference type="Google" id="ProtNLM"/>
    </source>
</evidence>
<gene>
    <name evidence="1" type="ORF">ACFPP9_08930</name>
</gene>
<accession>A0ABW0PU41</accession>